<dbReference type="SUPFAM" id="SSF51735">
    <property type="entry name" value="NAD(P)-binding Rossmann-fold domains"/>
    <property type="match status" value="1"/>
</dbReference>
<keyword evidence="4" id="KW-1185">Reference proteome</keyword>
<evidence type="ECO:0000313" key="4">
    <source>
        <dbReference type="Proteomes" id="UP000002027"/>
    </source>
</evidence>
<accession>D1C6S0</accession>
<dbReference type="PROSITE" id="PS00061">
    <property type="entry name" value="ADH_SHORT"/>
    <property type="match status" value="1"/>
</dbReference>
<dbReference type="InterPro" id="IPR002347">
    <property type="entry name" value="SDR_fam"/>
</dbReference>
<dbReference type="Gene3D" id="3.40.50.720">
    <property type="entry name" value="NAD(P)-binding Rossmann-like Domain"/>
    <property type="match status" value="1"/>
</dbReference>
<keyword evidence="2" id="KW-0560">Oxidoreductase</keyword>
<comment type="similarity">
    <text evidence="1">Belongs to the short-chain dehydrogenases/reductases (SDR) family.</text>
</comment>
<reference evidence="3 4" key="2">
    <citation type="journal article" date="2010" name="Stand. Genomic Sci.">
        <title>Complete genome sequence of Desulfohalobium retbaense type strain (HR(100)).</title>
        <authorList>
            <person name="Spring S."/>
            <person name="Nolan M."/>
            <person name="Lapidus A."/>
            <person name="Glavina Del Rio T."/>
            <person name="Copeland A."/>
            <person name="Tice H."/>
            <person name="Cheng J.F."/>
            <person name="Lucas S."/>
            <person name="Land M."/>
            <person name="Chen F."/>
            <person name="Bruce D."/>
            <person name="Goodwin L."/>
            <person name="Pitluck S."/>
            <person name="Ivanova N."/>
            <person name="Mavromatis K."/>
            <person name="Mikhailova N."/>
            <person name="Pati A."/>
            <person name="Chen A."/>
            <person name="Palaniappan K."/>
            <person name="Hauser L."/>
            <person name="Chang Y.J."/>
            <person name="Jeffries C.D."/>
            <person name="Munk C."/>
            <person name="Kiss H."/>
            <person name="Chain P."/>
            <person name="Han C."/>
            <person name="Brettin T."/>
            <person name="Detter J.C."/>
            <person name="Schuler E."/>
            <person name="Goker M."/>
            <person name="Rohde M."/>
            <person name="Bristow J."/>
            <person name="Eisen J.A."/>
            <person name="Markowitz V."/>
            <person name="Hugenholtz P."/>
            <person name="Kyrpides N.C."/>
            <person name="Klenk H.P."/>
        </authorList>
    </citation>
    <scope>NUCLEOTIDE SEQUENCE [LARGE SCALE GENOMIC DNA]</scope>
    <source>
        <strain evidence="4">ATCC 49802 / DSM 20745 / S 6022</strain>
    </source>
</reference>
<dbReference type="InParanoid" id="D1C6S0"/>
<dbReference type="KEGG" id="sti:Sthe_2274"/>
<reference evidence="4" key="1">
    <citation type="submission" date="2009-11" db="EMBL/GenBank/DDBJ databases">
        <title>The complete chromosome 1 of Sphaerobacter thermophilus DSM 20745.</title>
        <authorList>
            <person name="Lucas S."/>
            <person name="Copeland A."/>
            <person name="Lapidus A."/>
            <person name="Glavina del Rio T."/>
            <person name="Dalin E."/>
            <person name="Tice H."/>
            <person name="Bruce D."/>
            <person name="Goodwin L."/>
            <person name="Pitluck S."/>
            <person name="Kyrpides N."/>
            <person name="Mavromatis K."/>
            <person name="Ivanova N."/>
            <person name="Mikhailova N."/>
            <person name="LaButti K.M."/>
            <person name="Clum A."/>
            <person name="Sun H.I."/>
            <person name="Brettin T."/>
            <person name="Detter J.C."/>
            <person name="Han C."/>
            <person name="Larimer F."/>
            <person name="Land M."/>
            <person name="Hauser L."/>
            <person name="Markowitz V."/>
            <person name="Cheng J.F."/>
            <person name="Hugenholtz P."/>
            <person name="Woyke T."/>
            <person name="Wu D."/>
            <person name="Steenblock K."/>
            <person name="Schneider S."/>
            <person name="Pukall R."/>
            <person name="Goeker M."/>
            <person name="Klenk H.P."/>
            <person name="Eisen J.A."/>
        </authorList>
    </citation>
    <scope>NUCLEOTIDE SEQUENCE [LARGE SCALE GENOMIC DNA]</scope>
    <source>
        <strain evidence="4">ATCC 49802 / DSM 20745 / S 6022</strain>
    </source>
</reference>
<dbReference type="RefSeq" id="WP_012872736.1">
    <property type="nucleotide sequence ID" value="NC_013523.1"/>
</dbReference>
<dbReference type="GO" id="GO:0016020">
    <property type="term" value="C:membrane"/>
    <property type="evidence" value="ECO:0007669"/>
    <property type="project" value="TreeGrafter"/>
</dbReference>
<dbReference type="PANTHER" id="PTHR44196:SF3">
    <property type="entry name" value="SHORT CHAIN DEHYDROGENASE FAMILY PROTEIN"/>
    <property type="match status" value="1"/>
</dbReference>
<dbReference type="Proteomes" id="UP000002027">
    <property type="component" value="Chromosome 1"/>
</dbReference>
<protein>
    <submittedName>
        <fullName evidence="3">Short-chain dehydrogenase/reductase SDR</fullName>
    </submittedName>
</protein>
<dbReference type="HOGENOM" id="CLU_010194_2_1_0"/>
<dbReference type="PRINTS" id="PR00081">
    <property type="entry name" value="GDHRDH"/>
</dbReference>
<dbReference type="EMBL" id="CP001823">
    <property type="protein sequence ID" value="ACZ39695.1"/>
    <property type="molecule type" value="Genomic_DNA"/>
</dbReference>
<dbReference type="GO" id="GO:0016491">
    <property type="term" value="F:oxidoreductase activity"/>
    <property type="evidence" value="ECO:0007669"/>
    <property type="project" value="UniProtKB-KW"/>
</dbReference>
<organism evidence="3 4">
    <name type="scientific">Sphaerobacter thermophilus (strain ATCC 49802 / DSM 20745 / KCCM 41009 / NCIMB 13125 / S 6022)</name>
    <dbReference type="NCBI Taxonomy" id="479434"/>
    <lineage>
        <taxon>Bacteria</taxon>
        <taxon>Pseudomonadati</taxon>
        <taxon>Thermomicrobiota</taxon>
        <taxon>Thermomicrobia</taxon>
        <taxon>Sphaerobacterales</taxon>
        <taxon>Sphaerobacterineae</taxon>
        <taxon>Sphaerobacteraceae</taxon>
        <taxon>Sphaerobacter</taxon>
    </lineage>
</organism>
<dbReference type="InterPro" id="IPR020904">
    <property type="entry name" value="Sc_DH/Rdtase_CS"/>
</dbReference>
<proteinExistence type="inferred from homology"/>
<evidence type="ECO:0000256" key="1">
    <source>
        <dbReference type="ARBA" id="ARBA00006484"/>
    </source>
</evidence>
<dbReference type="PANTHER" id="PTHR44196">
    <property type="entry name" value="DEHYDROGENASE/REDUCTASE SDR FAMILY MEMBER 7B"/>
    <property type="match status" value="1"/>
</dbReference>
<dbReference type="Pfam" id="PF00106">
    <property type="entry name" value="adh_short"/>
    <property type="match status" value="1"/>
</dbReference>
<evidence type="ECO:0000256" key="2">
    <source>
        <dbReference type="ARBA" id="ARBA00023002"/>
    </source>
</evidence>
<evidence type="ECO:0000313" key="3">
    <source>
        <dbReference type="EMBL" id="ACZ39695.1"/>
    </source>
</evidence>
<dbReference type="eggNOG" id="COG0300">
    <property type="taxonomic scope" value="Bacteria"/>
</dbReference>
<dbReference type="NCBIfam" id="NF005489">
    <property type="entry name" value="PRK07102.1"/>
    <property type="match status" value="1"/>
</dbReference>
<dbReference type="STRING" id="479434.Sthe_2274"/>
<dbReference type="InterPro" id="IPR036291">
    <property type="entry name" value="NAD(P)-bd_dom_sf"/>
</dbReference>
<gene>
    <name evidence="3" type="ordered locus">Sthe_2274</name>
</gene>
<sequence>MTTAMHATTPAVLIIGATSAIATEVARCYAADGARLFLVARSPERLEAMRDDLRVRGATQVDTYALDLTDIDGHAAMLDAAKQALGRIDAVLIAYGTLGDQKKSESSVETTLREWHTNATSTIALLTLLANDLERQRHGTLAVISSVAGDRGRRSNYVYGAAKGALSIFLQGLRARLSKAGVKVVTVKPGMVDTPMTAHMRKSPLFASPQRVGRDIYEAMQKGKETVYTPWYWQFVMLVIKAVPERIFKRLPL</sequence>
<name>D1C6S0_SPHTD</name>
<dbReference type="AlphaFoldDB" id="D1C6S0"/>